<proteinExistence type="predicted"/>
<comment type="caution">
    <text evidence="1">The sequence shown here is derived from an EMBL/GenBank/DDBJ whole genome shotgun (WGS) entry which is preliminary data.</text>
</comment>
<dbReference type="Proteomes" id="UP000325081">
    <property type="component" value="Unassembled WGS sequence"/>
</dbReference>
<evidence type="ECO:0000313" key="2">
    <source>
        <dbReference type="Proteomes" id="UP000325081"/>
    </source>
</evidence>
<sequence>MEPVSIKRSRNLVTSVRAPVSSHEVNSTHKIAATDGIGWPVDHLSKECSGFEGGLSVTRKGSPFSLMFCTFQTKENEIILNLENVEPISDANFAINSPEKIPCAPCSRVFGHEFFVTVEIPVEDGDFGKMKVWNMQRSSLLPPKSMTRLNHISITVKLFKNITTKDDMIEFGPFIWMIEIFRRIIPYINLRLGHKQGHLTYKRTNKQEEYNPTAT</sequence>
<evidence type="ECO:0000313" key="1">
    <source>
        <dbReference type="EMBL" id="GER41705.1"/>
    </source>
</evidence>
<dbReference type="EMBL" id="BKCP01006183">
    <property type="protein sequence ID" value="GER41705.1"/>
    <property type="molecule type" value="Genomic_DNA"/>
</dbReference>
<accession>A0A5A7Q8V9</accession>
<name>A0A5A7Q8V9_STRAF</name>
<organism evidence="1 2">
    <name type="scientific">Striga asiatica</name>
    <name type="common">Asiatic witchweed</name>
    <name type="synonym">Buchnera asiatica</name>
    <dbReference type="NCBI Taxonomy" id="4170"/>
    <lineage>
        <taxon>Eukaryota</taxon>
        <taxon>Viridiplantae</taxon>
        <taxon>Streptophyta</taxon>
        <taxon>Embryophyta</taxon>
        <taxon>Tracheophyta</taxon>
        <taxon>Spermatophyta</taxon>
        <taxon>Magnoliopsida</taxon>
        <taxon>eudicotyledons</taxon>
        <taxon>Gunneridae</taxon>
        <taxon>Pentapetalae</taxon>
        <taxon>asterids</taxon>
        <taxon>lamiids</taxon>
        <taxon>Lamiales</taxon>
        <taxon>Orobanchaceae</taxon>
        <taxon>Buchnereae</taxon>
        <taxon>Striga</taxon>
    </lineage>
</organism>
<reference evidence="2" key="1">
    <citation type="journal article" date="2019" name="Curr. Biol.">
        <title>Genome Sequence of Striga asiatica Provides Insight into the Evolution of Plant Parasitism.</title>
        <authorList>
            <person name="Yoshida S."/>
            <person name="Kim S."/>
            <person name="Wafula E.K."/>
            <person name="Tanskanen J."/>
            <person name="Kim Y.M."/>
            <person name="Honaas L."/>
            <person name="Yang Z."/>
            <person name="Spallek T."/>
            <person name="Conn C.E."/>
            <person name="Ichihashi Y."/>
            <person name="Cheong K."/>
            <person name="Cui S."/>
            <person name="Der J.P."/>
            <person name="Gundlach H."/>
            <person name="Jiao Y."/>
            <person name="Hori C."/>
            <person name="Ishida J.K."/>
            <person name="Kasahara H."/>
            <person name="Kiba T."/>
            <person name="Kim M.S."/>
            <person name="Koo N."/>
            <person name="Laohavisit A."/>
            <person name="Lee Y.H."/>
            <person name="Lumba S."/>
            <person name="McCourt P."/>
            <person name="Mortimer J.C."/>
            <person name="Mutuku J.M."/>
            <person name="Nomura T."/>
            <person name="Sasaki-Sekimoto Y."/>
            <person name="Seto Y."/>
            <person name="Wang Y."/>
            <person name="Wakatake T."/>
            <person name="Sakakibara H."/>
            <person name="Demura T."/>
            <person name="Yamaguchi S."/>
            <person name="Yoneyama K."/>
            <person name="Manabe R.I."/>
            <person name="Nelson D.C."/>
            <person name="Schulman A.H."/>
            <person name="Timko M.P."/>
            <person name="dePamphilis C.W."/>
            <person name="Choi D."/>
            <person name="Shirasu K."/>
        </authorList>
    </citation>
    <scope>NUCLEOTIDE SEQUENCE [LARGE SCALE GENOMIC DNA]</scope>
    <source>
        <strain evidence="2">cv. UVA1</strain>
    </source>
</reference>
<dbReference type="AlphaFoldDB" id="A0A5A7Q8V9"/>
<gene>
    <name evidence="1" type="ORF">STAS_18429</name>
</gene>
<keyword evidence="2" id="KW-1185">Reference proteome</keyword>
<protein>
    <submittedName>
        <fullName evidence="1">Transducin/WD40 repeat-like superfamily protein</fullName>
    </submittedName>
</protein>